<dbReference type="PANTHER" id="PTHR33179:SF30">
    <property type="entry name" value="VQ DOMAIN-CONTAINING PROTEIN"/>
    <property type="match status" value="1"/>
</dbReference>
<proteinExistence type="predicted"/>
<dbReference type="EMBL" id="CM004389">
    <property type="protein sequence ID" value="OAY54434.1"/>
    <property type="molecule type" value="Genomic_DNA"/>
</dbReference>
<sequence>MISETMTSSSEWFPFYEPTSTHGLPAPSSSFFGFSEANMVTTTTAQSGHSDHCLVLSPSCSTTATAPLTPKGCVSKPTRRRSRASKKTPTTLLNANISNFRALVQQFTGCHSSTRSLGKQKGPINLNFQLGSVQNPSTETTRMNPFYKSCNTCCPHEHHQMQKLEGQQQPLQQQDHDHQQLLQPEQKHMVSSLEDVCFPGPGDIDSTATAGTNLQIPDELLIMDDFSLHELARESLYDEI</sequence>
<dbReference type="InterPro" id="IPR008889">
    <property type="entry name" value="VQ"/>
</dbReference>
<gene>
    <name evidence="2" type="ORF">MANES_03G074500v8</name>
</gene>
<dbReference type="AlphaFoldDB" id="A0A2C9W5J7"/>
<evidence type="ECO:0000313" key="3">
    <source>
        <dbReference type="Proteomes" id="UP000091857"/>
    </source>
</evidence>
<evidence type="ECO:0000313" key="2">
    <source>
        <dbReference type="EMBL" id="OAY54434.1"/>
    </source>
</evidence>
<organism evidence="2 3">
    <name type="scientific">Manihot esculenta</name>
    <name type="common">Cassava</name>
    <name type="synonym">Jatropha manihot</name>
    <dbReference type="NCBI Taxonomy" id="3983"/>
    <lineage>
        <taxon>Eukaryota</taxon>
        <taxon>Viridiplantae</taxon>
        <taxon>Streptophyta</taxon>
        <taxon>Embryophyta</taxon>
        <taxon>Tracheophyta</taxon>
        <taxon>Spermatophyta</taxon>
        <taxon>Magnoliopsida</taxon>
        <taxon>eudicotyledons</taxon>
        <taxon>Gunneridae</taxon>
        <taxon>Pentapetalae</taxon>
        <taxon>rosids</taxon>
        <taxon>fabids</taxon>
        <taxon>Malpighiales</taxon>
        <taxon>Euphorbiaceae</taxon>
        <taxon>Crotonoideae</taxon>
        <taxon>Manihoteae</taxon>
        <taxon>Manihot</taxon>
    </lineage>
</organism>
<dbReference type="OrthoDB" id="1726347at2759"/>
<protein>
    <recommendedName>
        <fullName evidence="1">VQ domain-containing protein</fullName>
    </recommendedName>
</protein>
<name>A0A2C9W5J7_MANES</name>
<feature type="domain" description="VQ" evidence="1">
    <location>
        <begin position="89"/>
        <end position="112"/>
    </location>
</feature>
<dbReference type="STRING" id="3983.A0A2C9W5J7"/>
<dbReference type="InterPro" id="IPR039609">
    <property type="entry name" value="VQ_15/22"/>
</dbReference>
<dbReference type="Gramene" id="Manes.03G074500.1.v8.1">
    <property type="protein sequence ID" value="Manes.03G074500.1.v8.1.CDS.1"/>
    <property type="gene ID" value="Manes.03G074500.v8.1"/>
</dbReference>
<keyword evidence="3" id="KW-1185">Reference proteome</keyword>
<dbReference type="Proteomes" id="UP000091857">
    <property type="component" value="Chromosome 3"/>
</dbReference>
<evidence type="ECO:0000259" key="1">
    <source>
        <dbReference type="Pfam" id="PF05678"/>
    </source>
</evidence>
<comment type="caution">
    <text evidence="2">The sequence shown here is derived from an EMBL/GenBank/DDBJ whole genome shotgun (WGS) entry which is preliminary data.</text>
</comment>
<accession>A0A2C9W5J7</accession>
<dbReference type="Pfam" id="PF05678">
    <property type="entry name" value="VQ"/>
    <property type="match status" value="1"/>
</dbReference>
<reference evidence="3" key="1">
    <citation type="journal article" date="2016" name="Nat. Biotechnol.">
        <title>Sequencing wild and cultivated cassava and related species reveals extensive interspecific hybridization and genetic diversity.</title>
        <authorList>
            <person name="Bredeson J.V."/>
            <person name="Lyons J.B."/>
            <person name="Prochnik S.E."/>
            <person name="Wu G.A."/>
            <person name="Ha C.M."/>
            <person name="Edsinger-Gonzales E."/>
            <person name="Grimwood J."/>
            <person name="Schmutz J."/>
            <person name="Rabbi I.Y."/>
            <person name="Egesi C."/>
            <person name="Nauluvula P."/>
            <person name="Lebot V."/>
            <person name="Ndunguru J."/>
            <person name="Mkamilo G."/>
            <person name="Bart R.S."/>
            <person name="Setter T.L."/>
            <person name="Gleadow R.M."/>
            <person name="Kulakow P."/>
            <person name="Ferguson M.E."/>
            <person name="Rounsley S."/>
            <person name="Rokhsar D.S."/>
        </authorList>
    </citation>
    <scope>NUCLEOTIDE SEQUENCE [LARGE SCALE GENOMIC DNA]</scope>
    <source>
        <strain evidence="3">cv. AM560-2</strain>
    </source>
</reference>
<dbReference type="PANTHER" id="PTHR33179">
    <property type="entry name" value="VQ MOTIF-CONTAINING PROTEIN"/>
    <property type="match status" value="1"/>
</dbReference>